<accession>A0A0C3DRZ1</accession>
<gene>
    <name evidence="1" type="ORF">SCLCIDRAFT_117619</name>
</gene>
<feature type="non-terminal residue" evidence="1">
    <location>
        <position position="1"/>
    </location>
</feature>
<evidence type="ECO:0000313" key="2">
    <source>
        <dbReference type="Proteomes" id="UP000053989"/>
    </source>
</evidence>
<dbReference type="AlphaFoldDB" id="A0A0C3DRZ1"/>
<proteinExistence type="predicted"/>
<keyword evidence="2" id="KW-1185">Reference proteome</keyword>
<organism evidence="1 2">
    <name type="scientific">Scleroderma citrinum Foug A</name>
    <dbReference type="NCBI Taxonomy" id="1036808"/>
    <lineage>
        <taxon>Eukaryota</taxon>
        <taxon>Fungi</taxon>
        <taxon>Dikarya</taxon>
        <taxon>Basidiomycota</taxon>
        <taxon>Agaricomycotina</taxon>
        <taxon>Agaricomycetes</taxon>
        <taxon>Agaricomycetidae</taxon>
        <taxon>Boletales</taxon>
        <taxon>Sclerodermatineae</taxon>
        <taxon>Sclerodermataceae</taxon>
        <taxon>Scleroderma</taxon>
    </lineage>
</organism>
<dbReference type="HOGENOM" id="CLU_105533_1_0_1"/>
<protein>
    <submittedName>
        <fullName evidence="1">Uncharacterized protein</fullName>
    </submittedName>
</protein>
<dbReference type="InParanoid" id="A0A0C3DRZ1"/>
<dbReference type="OrthoDB" id="3270336at2759"/>
<sequence length="107" mass="12309">DDDIDSSEMDLICGVYKTPTGQGMQTADLSWWPKQSTWVGLNFDVGYWTPDNKVWFLTHLGKIQAGEVQPQNARHWTNALKKYTFMAKIVHNYRSACTDYLSESLDM</sequence>
<dbReference type="Proteomes" id="UP000053989">
    <property type="component" value="Unassembled WGS sequence"/>
</dbReference>
<reference evidence="1 2" key="1">
    <citation type="submission" date="2014-04" db="EMBL/GenBank/DDBJ databases">
        <authorList>
            <consortium name="DOE Joint Genome Institute"/>
            <person name="Kuo A."/>
            <person name="Kohler A."/>
            <person name="Nagy L.G."/>
            <person name="Floudas D."/>
            <person name="Copeland A."/>
            <person name="Barry K.W."/>
            <person name="Cichocki N."/>
            <person name="Veneault-Fourrey C."/>
            <person name="LaButti K."/>
            <person name="Lindquist E.A."/>
            <person name="Lipzen A."/>
            <person name="Lundell T."/>
            <person name="Morin E."/>
            <person name="Murat C."/>
            <person name="Sun H."/>
            <person name="Tunlid A."/>
            <person name="Henrissat B."/>
            <person name="Grigoriev I.V."/>
            <person name="Hibbett D.S."/>
            <person name="Martin F."/>
            <person name="Nordberg H.P."/>
            <person name="Cantor M.N."/>
            <person name="Hua S.X."/>
        </authorList>
    </citation>
    <scope>NUCLEOTIDE SEQUENCE [LARGE SCALE GENOMIC DNA]</scope>
    <source>
        <strain evidence="1 2">Foug A</strain>
    </source>
</reference>
<evidence type="ECO:0000313" key="1">
    <source>
        <dbReference type="EMBL" id="KIM63410.1"/>
    </source>
</evidence>
<dbReference type="EMBL" id="KN822035">
    <property type="protein sequence ID" value="KIM63410.1"/>
    <property type="molecule type" value="Genomic_DNA"/>
</dbReference>
<name>A0A0C3DRZ1_9AGAM</name>
<reference evidence="2" key="2">
    <citation type="submission" date="2015-01" db="EMBL/GenBank/DDBJ databases">
        <title>Evolutionary Origins and Diversification of the Mycorrhizal Mutualists.</title>
        <authorList>
            <consortium name="DOE Joint Genome Institute"/>
            <consortium name="Mycorrhizal Genomics Consortium"/>
            <person name="Kohler A."/>
            <person name="Kuo A."/>
            <person name="Nagy L.G."/>
            <person name="Floudas D."/>
            <person name="Copeland A."/>
            <person name="Barry K.W."/>
            <person name="Cichocki N."/>
            <person name="Veneault-Fourrey C."/>
            <person name="LaButti K."/>
            <person name="Lindquist E.A."/>
            <person name="Lipzen A."/>
            <person name="Lundell T."/>
            <person name="Morin E."/>
            <person name="Murat C."/>
            <person name="Riley R."/>
            <person name="Ohm R."/>
            <person name="Sun H."/>
            <person name="Tunlid A."/>
            <person name="Henrissat B."/>
            <person name="Grigoriev I.V."/>
            <person name="Hibbett D.S."/>
            <person name="Martin F."/>
        </authorList>
    </citation>
    <scope>NUCLEOTIDE SEQUENCE [LARGE SCALE GENOMIC DNA]</scope>
    <source>
        <strain evidence="2">Foug A</strain>
    </source>
</reference>